<dbReference type="OrthoDB" id="4404312at2"/>
<dbReference type="Pfam" id="PF14080">
    <property type="entry name" value="DUF4261"/>
    <property type="match status" value="1"/>
</dbReference>
<gene>
    <name evidence="2" type="ORF">C5Y96_10035</name>
</gene>
<dbReference type="RefSeq" id="WP_105352692.1">
    <property type="nucleotide sequence ID" value="NZ_PUIA01000035.1"/>
</dbReference>
<comment type="caution">
    <text evidence="2">The sequence shown here is derived from an EMBL/GenBank/DDBJ whole genome shotgun (WGS) entry which is preliminary data.</text>
</comment>
<accession>A0A2S8FLY7</accession>
<organism evidence="2 3">
    <name type="scientific">Blastopirellula marina</name>
    <dbReference type="NCBI Taxonomy" id="124"/>
    <lineage>
        <taxon>Bacteria</taxon>
        <taxon>Pseudomonadati</taxon>
        <taxon>Planctomycetota</taxon>
        <taxon>Planctomycetia</taxon>
        <taxon>Pirellulales</taxon>
        <taxon>Pirellulaceae</taxon>
        <taxon>Blastopirellula</taxon>
    </lineage>
</organism>
<dbReference type="EMBL" id="PUIA01000035">
    <property type="protein sequence ID" value="PQO33185.1"/>
    <property type="molecule type" value="Genomic_DNA"/>
</dbReference>
<evidence type="ECO:0000313" key="3">
    <source>
        <dbReference type="Proteomes" id="UP000240009"/>
    </source>
</evidence>
<name>A0A2S8FLY7_9BACT</name>
<evidence type="ECO:0000259" key="1">
    <source>
        <dbReference type="Pfam" id="PF14080"/>
    </source>
</evidence>
<dbReference type="Proteomes" id="UP000240009">
    <property type="component" value="Unassembled WGS sequence"/>
</dbReference>
<feature type="domain" description="DUF4261" evidence="1">
    <location>
        <begin position="174"/>
        <end position="247"/>
    </location>
</feature>
<proteinExistence type="predicted"/>
<protein>
    <recommendedName>
        <fullName evidence="1">DUF4261 domain-containing protein</fullName>
    </recommendedName>
</protein>
<dbReference type="AlphaFoldDB" id="A0A2S8FLY7"/>
<reference evidence="2 3" key="1">
    <citation type="submission" date="2018-02" db="EMBL/GenBank/DDBJ databases">
        <title>Comparative genomes isolates from brazilian mangrove.</title>
        <authorList>
            <person name="Araujo J.E."/>
            <person name="Taketani R.G."/>
            <person name="Silva M.C.P."/>
            <person name="Loureco M.V."/>
            <person name="Andreote F.D."/>
        </authorList>
    </citation>
    <scope>NUCLEOTIDE SEQUENCE [LARGE SCALE GENOMIC DNA]</scope>
    <source>
        <strain evidence="2 3">HEX-2 MGV</strain>
    </source>
</reference>
<dbReference type="InterPro" id="IPR025357">
    <property type="entry name" value="DUF4261"/>
</dbReference>
<sequence length="262" mass="28647">MGVSLSMIALNRGSKVSWKAFEEDLASSWPTLPSPTDVKKEENTLSFDLGHQSIAMGMMPGPIPEDTWAAPQRQTWIWPDAVEKLQDHKTHLIVTAVGDATPLEQSQLLTMVTASLVAACGQPAGVLWGDAGLMVEPHVFRDIALESLPGELPLCIWVAVFLGKNEDGTTVGFTRGLQSLDVMDFVTEDATDEPADLCERFYGLADYLLENGPVIEDGHTIGDDAQERIRISFEQSPFGHESPVMRLKYSPQSGHSQFGLHS</sequence>
<evidence type="ECO:0000313" key="2">
    <source>
        <dbReference type="EMBL" id="PQO33185.1"/>
    </source>
</evidence>